<keyword evidence="5" id="KW-0677">Repeat</keyword>
<dbReference type="InterPro" id="IPR051427">
    <property type="entry name" value="Nectin/Nectin-like"/>
</dbReference>
<dbReference type="SMART" id="SM00409">
    <property type="entry name" value="IG"/>
    <property type="match status" value="2"/>
</dbReference>
<evidence type="ECO:0000256" key="9">
    <source>
        <dbReference type="ARBA" id="ARBA00023157"/>
    </source>
</evidence>
<dbReference type="Gene3D" id="2.60.40.10">
    <property type="entry name" value="Immunoglobulins"/>
    <property type="match status" value="3"/>
</dbReference>
<evidence type="ECO:0000256" key="8">
    <source>
        <dbReference type="ARBA" id="ARBA00023136"/>
    </source>
</evidence>
<evidence type="ECO:0000256" key="3">
    <source>
        <dbReference type="ARBA" id="ARBA00022692"/>
    </source>
</evidence>
<proteinExistence type="inferred from homology"/>
<keyword evidence="10" id="KW-0325">Glycoprotein</keyword>
<keyword evidence="7 11" id="KW-1133">Transmembrane helix</keyword>
<dbReference type="Pfam" id="PF08205">
    <property type="entry name" value="C2-set_2"/>
    <property type="match status" value="1"/>
</dbReference>
<feature type="domain" description="Ig-like" evidence="12">
    <location>
        <begin position="251"/>
        <end position="327"/>
    </location>
</feature>
<comment type="similarity">
    <text evidence="2">Belongs to the nectin family.</text>
</comment>
<evidence type="ECO:0000256" key="4">
    <source>
        <dbReference type="ARBA" id="ARBA00022729"/>
    </source>
</evidence>
<evidence type="ECO:0000256" key="11">
    <source>
        <dbReference type="SAM" id="Phobius"/>
    </source>
</evidence>
<evidence type="ECO:0000256" key="10">
    <source>
        <dbReference type="ARBA" id="ARBA00023180"/>
    </source>
</evidence>
<dbReference type="GO" id="GO:0005912">
    <property type="term" value="C:adherens junction"/>
    <property type="evidence" value="ECO:0007669"/>
    <property type="project" value="TreeGrafter"/>
</dbReference>
<gene>
    <name evidence="13" type="ORF">scyTo_0019120</name>
</gene>
<dbReference type="GO" id="GO:0016020">
    <property type="term" value="C:membrane"/>
    <property type="evidence" value="ECO:0007669"/>
    <property type="project" value="UniProtKB-SubCell"/>
</dbReference>
<dbReference type="SUPFAM" id="SSF48726">
    <property type="entry name" value="Immunoglobulin"/>
    <property type="match status" value="3"/>
</dbReference>
<evidence type="ECO:0000256" key="1">
    <source>
        <dbReference type="ARBA" id="ARBA00004167"/>
    </source>
</evidence>
<dbReference type="PANTHER" id="PTHR23277:SF108">
    <property type="entry name" value="FASCICLIN-3"/>
    <property type="match status" value="1"/>
</dbReference>
<keyword evidence="3 11" id="KW-0812">Transmembrane</keyword>
<keyword evidence="9" id="KW-1015">Disulfide bond</keyword>
<dbReference type="InterPro" id="IPR013162">
    <property type="entry name" value="CD80_C2-set"/>
</dbReference>
<dbReference type="Pfam" id="PF07686">
    <property type="entry name" value="V-set"/>
    <property type="match status" value="1"/>
</dbReference>
<dbReference type="InterPro" id="IPR013783">
    <property type="entry name" value="Ig-like_fold"/>
</dbReference>
<dbReference type="EMBL" id="BFAA01013935">
    <property type="protein sequence ID" value="GCB76322.1"/>
    <property type="molecule type" value="Genomic_DNA"/>
</dbReference>
<sequence>PSLLPSLGESQATSPSAVMAAMVWKSIAFLALCVPASNNAPDRTLTALVGTEVLLPCEATTPNTTSNTALVQLSWKKGTEEKTFAIYNPKLGMNVSDKRYSSRIILRNNNNLQDGSILLKALELQDEGMYTCEVNIFPYGIQTYTMNLTIVVSPRNRATKVPAQAGLSEVPVANCTSANGNPAAKIRWISNLHGNWTTAQSENNNGTKTVTSLYKVAPTHSADGQTVTCVISHSASNSTERCTVELSILYPPLVTIARSDWNGGFILTCDVKANPPATNYSWQWLPEGMETNTKTVFIKAETILMNGNYTCEATNSIGSGKGTFQIYSIKGNASGIIIIICAAMGVLLVVLASFLIVLLVRRKHKSTETQANVAIQRKNIMQGLNLREQSLYCELQR</sequence>
<dbReference type="PANTHER" id="PTHR23277">
    <property type="entry name" value="NECTIN-RELATED"/>
    <property type="match status" value="1"/>
</dbReference>
<dbReference type="Pfam" id="PF13895">
    <property type="entry name" value="Ig_2"/>
    <property type="match status" value="1"/>
</dbReference>
<keyword evidence="8 11" id="KW-0472">Membrane</keyword>
<feature type="domain" description="Ig-like" evidence="12">
    <location>
        <begin position="35"/>
        <end position="149"/>
    </location>
</feature>
<dbReference type="OrthoDB" id="6413693at2759"/>
<name>A0A401PT99_SCYTO</name>
<evidence type="ECO:0000259" key="12">
    <source>
        <dbReference type="PROSITE" id="PS50835"/>
    </source>
</evidence>
<accession>A0A401PT99</accession>
<keyword evidence="6" id="KW-0130">Cell adhesion</keyword>
<comment type="caution">
    <text evidence="13">The sequence shown here is derived from an EMBL/GenBank/DDBJ whole genome shotgun (WGS) entry which is preliminary data.</text>
</comment>
<dbReference type="STRING" id="75743.A0A401PT99"/>
<dbReference type="AlphaFoldDB" id="A0A401PT99"/>
<dbReference type="InterPro" id="IPR013106">
    <property type="entry name" value="Ig_V-set"/>
</dbReference>
<dbReference type="InterPro" id="IPR007110">
    <property type="entry name" value="Ig-like_dom"/>
</dbReference>
<protein>
    <recommendedName>
        <fullName evidence="12">Ig-like domain-containing protein</fullName>
    </recommendedName>
</protein>
<keyword evidence="14" id="KW-1185">Reference proteome</keyword>
<dbReference type="InterPro" id="IPR036179">
    <property type="entry name" value="Ig-like_dom_sf"/>
</dbReference>
<dbReference type="SMART" id="SM00406">
    <property type="entry name" value="IGv"/>
    <property type="match status" value="1"/>
</dbReference>
<evidence type="ECO:0000256" key="7">
    <source>
        <dbReference type="ARBA" id="ARBA00022989"/>
    </source>
</evidence>
<evidence type="ECO:0000313" key="14">
    <source>
        <dbReference type="Proteomes" id="UP000288216"/>
    </source>
</evidence>
<dbReference type="GO" id="GO:0007157">
    <property type="term" value="P:heterophilic cell-cell adhesion via plasma membrane cell adhesion molecules"/>
    <property type="evidence" value="ECO:0007669"/>
    <property type="project" value="TreeGrafter"/>
</dbReference>
<dbReference type="GO" id="GO:0007156">
    <property type="term" value="P:homophilic cell adhesion via plasma membrane adhesion molecules"/>
    <property type="evidence" value="ECO:0007669"/>
    <property type="project" value="TreeGrafter"/>
</dbReference>
<dbReference type="Proteomes" id="UP000288216">
    <property type="component" value="Unassembled WGS sequence"/>
</dbReference>
<dbReference type="PROSITE" id="PS50835">
    <property type="entry name" value="IG_LIKE"/>
    <property type="match status" value="3"/>
</dbReference>
<reference evidence="13 14" key="1">
    <citation type="journal article" date="2018" name="Nat. Ecol. Evol.">
        <title>Shark genomes provide insights into elasmobranch evolution and the origin of vertebrates.</title>
        <authorList>
            <person name="Hara Y"/>
            <person name="Yamaguchi K"/>
            <person name="Onimaru K"/>
            <person name="Kadota M"/>
            <person name="Koyanagi M"/>
            <person name="Keeley SD"/>
            <person name="Tatsumi K"/>
            <person name="Tanaka K"/>
            <person name="Motone F"/>
            <person name="Kageyama Y"/>
            <person name="Nozu R"/>
            <person name="Adachi N"/>
            <person name="Nishimura O"/>
            <person name="Nakagawa R"/>
            <person name="Tanegashima C"/>
            <person name="Kiyatake I"/>
            <person name="Matsumoto R"/>
            <person name="Murakumo K"/>
            <person name="Nishida K"/>
            <person name="Terakita A"/>
            <person name="Kuratani S"/>
            <person name="Sato K"/>
            <person name="Hyodo S Kuraku.S."/>
        </authorList>
    </citation>
    <scope>NUCLEOTIDE SEQUENCE [LARGE SCALE GENOMIC DNA]</scope>
</reference>
<comment type="subcellular location">
    <subcellularLocation>
        <location evidence="1">Membrane</location>
        <topology evidence="1">Single-pass membrane protein</topology>
    </subcellularLocation>
</comment>
<evidence type="ECO:0000256" key="6">
    <source>
        <dbReference type="ARBA" id="ARBA00022889"/>
    </source>
</evidence>
<dbReference type="InterPro" id="IPR003599">
    <property type="entry name" value="Ig_sub"/>
</dbReference>
<evidence type="ECO:0000313" key="13">
    <source>
        <dbReference type="EMBL" id="GCB76322.1"/>
    </source>
</evidence>
<feature type="transmembrane region" description="Helical" evidence="11">
    <location>
        <begin position="336"/>
        <end position="360"/>
    </location>
</feature>
<dbReference type="OMA" id="CEVNIFP"/>
<organism evidence="13 14">
    <name type="scientific">Scyliorhinus torazame</name>
    <name type="common">Cloudy catshark</name>
    <name type="synonym">Catulus torazame</name>
    <dbReference type="NCBI Taxonomy" id="75743"/>
    <lineage>
        <taxon>Eukaryota</taxon>
        <taxon>Metazoa</taxon>
        <taxon>Chordata</taxon>
        <taxon>Craniata</taxon>
        <taxon>Vertebrata</taxon>
        <taxon>Chondrichthyes</taxon>
        <taxon>Elasmobranchii</taxon>
        <taxon>Galeomorphii</taxon>
        <taxon>Galeoidea</taxon>
        <taxon>Carcharhiniformes</taxon>
        <taxon>Scyliorhinidae</taxon>
        <taxon>Scyliorhinus</taxon>
    </lineage>
</organism>
<feature type="domain" description="Ig-like" evidence="12">
    <location>
        <begin position="154"/>
        <end position="245"/>
    </location>
</feature>
<keyword evidence="4" id="KW-0732">Signal</keyword>
<feature type="non-terminal residue" evidence="13">
    <location>
        <position position="1"/>
    </location>
</feature>
<evidence type="ECO:0000256" key="5">
    <source>
        <dbReference type="ARBA" id="ARBA00022737"/>
    </source>
</evidence>
<evidence type="ECO:0000256" key="2">
    <source>
        <dbReference type="ARBA" id="ARBA00007810"/>
    </source>
</evidence>